<feature type="signal peptide" evidence="1">
    <location>
        <begin position="1"/>
        <end position="29"/>
    </location>
</feature>
<dbReference type="Gene3D" id="3.40.30.10">
    <property type="entry name" value="Glutaredoxin"/>
    <property type="match status" value="2"/>
</dbReference>
<reference evidence="2" key="1">
    <citation type="submission" date="2023-07" db="EMBL/GenBank/DDBJ databases">
        <title>Genomic Encyclopedia of Type Strains, Phase IV (KMG-IV): sequencing the most valuable type-strain genomes for metagenomic binning, comparative biology and taxonomic classification.</title>
        <authorList>
            <person name="Goeker M."/>
        </authorList>
    </citation>
    <scope>NUCLEOTIDE SEQUENCE</scope>
    <source>
        <strain evidence="2">DSM 24202</strain>
    </source>
</reference>
<name>A0AAE3VDS1_9BACT</name>
<gene>
    <name evidence="2" type="ORF">J3R75_000550</name>
</gene>
<keyword evidence="1" id="KW-0732">Signal</keyword>
<keyword evidence="3" id="KW-1185">Reference proteome</keyword>
<dbReference type="RefSeq" id="WP_307259770.1">
    <property type="nucleotide sequence ID" value="NZ_JAUSVL010000001.1"/>
</dbReference>
<protein>
    <submittedName>
        <fullName evidence="2">Thioredoxin-related protein</fullName>
    </submittedName>
</protein>
<dbReference type="Proteomes" id="UP001238163">
    <property type="component" value="Unassembled WGS sequence"/>
</dbReference>
<proteinExistence type="predicted"/>
<sequence length="1711" mass="183884">MAHRYHHPGRLLPALCLVLLMYSGMHALAAQFGEWTTSPAAAKALALQFNRPIVAVVGSPICPHCDNFDVILKSAAFLDYARQNQLVLFHNRENSSLRAQMTNDFKTQCGMTSLLPFLFLFKVKESADTQSDNVMSMAPDQIELLKISSGPYTGKLAGVNYTSDAVVNGIKLENESKWTVDTLTKVLRSFFPNQGWSTLSPSDDPIDDDPIDDDPIDDDPVIDDPVPIIDESWVATWTEDPAEAKALAYAHNRPILAIVGSPICPHCDNLDKVIITDAMLQYAKARKLVLFHCRNNSSLRSQITNDFKVPSGMTSLLPFLFLFKVKDGVSAAQLAENSMSAQHVTLLEISSGTYAGKKSGVNYTSETVINGIKLEKEQSWTLATFFKVIESFFPNKQYPSGDPGWNSIIPPVVGPTGYEQAVDLGRIPNPDYPASSGPGWIKYAPAATFIGSSSEHWYKFTGDAGKRYLCVAKDFQDTNNPIAIALYASNTSGAPSDPPIFTATSTGFDALGRGLFMDIPTGGANNQLFYLRLSHSGGTASTALPYGIKVHETHKNPVVGTVTNPLWRGAQKGLWTMDADKARERAAAEGVPLLFYFTGVLWCPYCIGLDHMVFSSTTFKDSIKNAYLVLIDNRQRNDTGPSLLLDNRANGYLASNSISGAAATAQLANNLTLQNALALPGASTAGWSHGRRISYPTLVYCNVSATTRADLTGVNPIGRFSYQDFTGLPIASKAKAFIDELALLASKGHREANASPQTSQLQLPAPGTAAEALTGGLANGNWYRFTVNQDQSGFAWLFNARATTAADAAQVELAVYSADGVTLLRRTQGSLKNGSSLEFVPPSADGGQYWLAISPSAQASAVPLTLNYQLEQLNYTIALEHDEVAVASSDLSFDLPLQLTTQLPNDNAVRFAYRIRTFENGAPASYFATPNVWQEATWTADEKQSGRKLLSLPLAVPAGEYWTGSHDVVIELQSIAGGNCRVSSNGEESSVKIFSQAFFVRPAPSAYGLFVGRRERLSFGIRNYDAQKHIVSVTPALPAGLSYQLNDAAPSRGVSVSLMITGTPTNAVTNHQVSLEIRDQANVLCDLLPVAFNVINLTGTIADRNVYAGRICPDNSGVGAPLGSLSMSKNATGLQLTLHSTSTAEALSALVNWQGYDPAKDQYYLSFTWSTVNARIDLTLDTQGNGRGTFTAPSGEEQTVFFAPVTQNPANFAGTYNVALRPQPATPPHPYDGFALGWLRLTVDTTGNATYSGELIDGTTLAGTSAITEAADGSGRMIFFAPLNWNSTLGRYQGRIAGQLAITPLPLRYEPGAGFNDACVYDCTNAIWARSATDKDAIQPCGTTYQAVVSLTNQAGLAGQGLDFLYEVQQSAQDSQTVVPDLIFLAENSSGSALLPRNDNPLAVELSSLAINTATGVISGNVNVLFAAQVGQPLLREAVPLRGILTPITSDCCSAGADLFLGYGYFTRRGTPYVFRLSAQSAVQNSLPVLKSIAGLAPTTPVRPINAGEVAVQIQSAGKRILYQRQYSNDLFLADWSAAAADFTELTLATAATWQFVALSRDKTASAPLLVAIPRQTTLGSDPDSGKGALHPGWNLIGIPADRHYTVLDNDGGTILAYDNDASAYTTTSELNGGLAYWVFVPDDDFAATIAQMEQPAPGVVITPGWSFLALPTTPLLGNITTWYWNGWTFTLTPPSDVPAPGVWLYNPTQP</sequence>
<comment type="caution">
    <text evidence="2">The sequence shown here is derived from an EMBL/GenBank/DDBJ whole genome shotgun (WGS) entry which is preliminary data.</text>
</comment>
<evidence type="ECO:0000313" key="2">
    <source>
        <dbReference type="EMBL" id="MDQ0288443.1"/>
    </source>
</evidence>
<evidence type="ECO:0000313" key="3">
    <source>
        <dbReference type="Proteomes" id="UP001238163"/>
    </source>
</evidence>
<dbReference type="SUPFAM" id="SSF52833">
    <property type="entry name" value="Thioredoxin-like"/>
    <property type="match status" value="2"/>
</dbReference>
<dbReference type="InterPro" id="IPR036249">
    <property type="entry name" value="Thioredoxin-like_sf"/>
</dbReference>
<dbReference type="EMBL" id="JAUSVL010000001">
    <property type="protein sequence ID" value="MDQ0288443.1"/>
    <property type="molecule type" value="Genomic_DNA"/>
</dbReference>
<evidence type="ECO:0000256" key="1">
    <source>
        <dbReference type="SAM" id="SignalP"/>
    </source>
</evidence>
<accession>A0AAE3VDS1</accession>
<organism evidence="2 3">
    <name type="scientific">Oligosphaera ethanolica</name>
    <dbReference type="NCBI Taxonomy" id="760260"/>
    <lineage>
        <taxon>Bacteria</taxon>
        <taxon>Pseudomonadati</taxon>
        <taxon>Lentisphaerota</taxon>
        <taxon>Oligosphaeria</taxon>
        <taxon>Oligosphaerales</taxon>
        <taxon>Oligosphaeraceae</taxon>
        <taxon>Oligosphaera</taxon>
    </lineage>
</organism>
<feature type="chain" id="PRO_5042038941" evidence="1">
    <location>
        <begin position="30"/>
        <end position="1711"/>
    </location>
</feature>